<evidence type="ECO:0000313" key="2">
    <source>
        <dbReference type="Proteomes" id="UP000814140"/>
    </source>
</evidence>
<dbReference type="Proteomes" id="UP000814140">
    <property type="component" value="Unassembled WGS sequence"/>
</dbReference>
<reference evidence="1" key="2">
    <citation type="journal article" date="2022" name="New Phytol.">
        <title>Evolutionary transition to the ectomycorrhizal habit in the genomes of a hyperdiverse lineage of mushroom-forming fungi.</title>
        <authorList>
            <person name="Looney B."/>
            <person name="Miyauchi S."/>
            <person name="Morin E."/>
            <person name="Drula E."/>
            <person name="Courty P.E."/>
            <person name="Kohler A."/>
            <person name="Kuo A."/>
            <person name="LaButti K."/>
            <person name="Pangilinan J."/>
            <person name="Lipzen A."/>
            <person name="Riley R."/>
            <person name="Andreopoulos W."/>
            <person name="He G."/>
            <person name="Johnson J."/>
            <person name="Nolan M."/>
            <person name="Tritt A."/>
            <person name="Barry K.W."/>
            <person name="Grigoriev I.V."/>
            <person name="Nagy L.G."/>
            <person name="Hibbett D."/>
            <person name="Henrissat B."/>
            <person name="Matheny P.B."/>
            <person name="Labbe J."/>
            <person name="Martin F.M."/>
        </authorList>
    </citation>
    <scope>NUCLEOTIDE SEQUENCE</scope>
    <source>
        <strain evidence="1">HHB10654</strain>
    </source>
</reference>
<name>A0ACB8T1Y2_9AGAM</name>
<protein>
    <submittedName>
        <fullName evidence="1">Uncharacterized protein</fullName>
    </submittedName>
</protein>
<keyword evidence="2" id="KW-1185">Reference proteome</keyword>
<evidence type="ECO:0000313" key="1">
    <source>
        <dbReference type="EMBL" id="KAI0062699.1"/>
    </source>
</evidence>
<organism evidence="1 2">
    <name type="scientific">Artomyces pyxidatus</name>
    <dbReference type="NCBI Taxonomy" id="48021"/>
    <lineage>
        <taxon>Eukaryota</taxon>
        <taxon>Fungi</taxon>
        <taxon>Dikarya</taxon>
        <taxon>Basidiomycota</taxon>
        <taxon>Agaricomycotina</taxon>
        <taxon>Agaricomycetes</taxon>
        <taxon>Russulales</taxon>
        <taxon>Auriscalpiaceae</taxon>
        <taxon>Artomyces</taxon>
    </lineage>
</organism>
<gene>
    <name evidence="1" type="ORF">BV25DRAFT_1825212</name>
</gene>
<dbReference type="EMBL" id="MU277206">
    <property type="protein sequence ID" value="KAI0062699.1"/>
    <property type="molecule type" value="Genomic_DNA"/>
</dbReference>
<comment type="caution">
    <text evidence="1">The sequence shown here is derived from an EMBL/GenBank/DDBJ whole genome shotgun (WGS) entry which is preliminary data.</text>
</comment>
<proteinExistence type="predicted"/>
<sequence>MALPPTVSSTSSAPESTPGTTLFIWRPVNIMYTCGQTEVFWGYVGPSVPISLVITNVDVAQQAPPATSTGIVPSPLPGGAQPNNPRKRQSGYGGSYLPSISETLSSNVDPNLGNYTWPSVDVPQGWYQMQAIIPSSTITASSPFFVSNGTIVSCVRGADPAPPSSVSSAVPSASSPTSTATSSSVAAIGGSSHSHAGAIAGGVVGGIAFLAAVLAALVYWFCRRRPSLARSTVVGAESGGDKWAIAHKGQGGKRERQARESGQQALPAGTHSQTSSLGGLDNAQTPVGSDEDFGSTIGHEKVVANRQTNALENGAPTFVPYTPRAQKRTSSSSSVSNFGAQYSLGRTSSQRTVVHPEDAYVPRAEHGRRASYGSPRSYAGEVIPMERARRKPVPRYTNAEFSDAPTSYGQGSIDYGTPESGEGLESSRVTLESVHGLQHQSSFGNMKPMHVIIPDMPPTGRD</sequence>
<accession>A0ACB8T1Y2</accession>
<reference evidence="1" key="1">
    <citation type="submission" date="2021-03" db="EMBL/GenBank/DDBJ databases">
        <authorList>
            <consortium name="DOE Joint Genome Institute"/>
            <person name="Ahrendt S."/>
            <person name="Looney B.P."/>
            <person name="Miyauchi S."/>
            <person name="Morin E."/>
            <person name="Drula E."/>
            <person name="Courty P.E."/>
            <person name="Chicoki N."/>
            <person name="Fauchery L."/>
            <person name="Kohler A."/>
            <person name="Kuo A."/>
            <person name="Labutti K."/>
            <person name="Pangilinan J."/>
            <person name="Lipzen A."/>
            <person name="Riley R."/>
            <person name="Andreopoulos W."/>
            <person name="He G."/>
            <person name="Johnson J."/>
            <person name="Barry K.W."/>
            <person name="Grigoriev I.V."/>
            <person name="Nagy L."/>
            <person name="Hibbett D."/>
            <person name="Henrissat B."/>
            <person name="Matheny P.B."/>
            <person name="Labbe J."/>
            <person name="Martin F."/>
        </authorList>
    </citation>
    <scope>NUCLEOTIDE SEQUENCE</scope>
    <source>
        <strain evidence="1">HHB10654</strain>
    </source>
</reference>